<gene>
    <name evidence="3" type="ORF">QPK24_11675</name>
</gene>
<name>A0ABY8X898_9BACL</name>
<evidence type="ECO:0000256" key="1">
    <source>
        <dbReference type="SAM" id="Phobius"/>
    </source>
</evidence>
<dbReference type="Proteomes" id="UP001236415">
    <property type="component" value="Chromosome"/>
</dbReference>
<keyword evidence="4" id="KW-1185">Reference proteome</keyword>
<keyword evidence="1" id="KW-0472">Membrane</keyword>
<feature type="domain" description="DUF5301" evidence="2">
    <location>
        <begin position="41"/>
        <end position="122"/>
    </location>
</feature>
<proteinExistence type="predicted"/>
<organism evidence="3 4">
    <name type="scientific">Paenibacillus polygoni</name>
    <dbReference type="NCBI Taxonomy" id="3050112"/>
    <lineage>
        <taxon>Bacteria</taxon>
        <taxon>Bacillati</taxon>
        <taxon>Bacillota</taxon>
        <taxon>Bacilli</taxon>
        <taxon>Bacillales</taxon>
        <taxon>Paenibacillaceae</taxon>
        <taxon>Paenibacillus</taxon>
    </lineage>
</organism>
<reference evidence="3 4" key="1">
    <citation type="submission" date="2023-06" db="EMBL/GenBank/DDBJ databases">
        <title>Paenibacillus polygonum sp. nov., an endophytic bacterium, isolated from Polygonum lapathifolium L. in Nanji Wetland National Nature Reserve, South of Poyang Lake, Jiangxi Province, China.</title>
        <authorList>
            <person name="Yu Z."/>
        </authorList>
    </citation>
    <scope>NUCLEOTIDE SEQUENCE [LARGE SCALE GENOMIC DNA]</scope>
    <source>
        <strain evidence="3 4">C31</strain>
    </source>
</reference>
<feature type="transmembrane region" description="Helical" evidence="1">
    <location>
        <begin position="6"/>
        <end position="27"/>
    </location>
</feature>
<protein>
    <submittedName>
        <fullName evidence="3">DUF5301 domain-containing protein</fullName>
    </submittedName>
</protein>
<keyword evidence="1" id="KW-1133">Transmembrane helix</keyword>
<sequence length="155" mass="18039">MKQKTFFMIVLFIIVSLVGVTIGVQYARSFTSFQNLVMKHISDTDEVTSLRISYSPREEEWIEVTDPNQIHEIVDDLADIRLMRTKDMPSFDSMIYRMEIVVNKSDHRFTIVYGADNYLFIQTSGKLKNHKSYSQGYRIISDYNPAEVLSISNNH</sequence>
<dbReference type="RefSeq" id="WP_285748889.1">
    <property type="nucleotide sequence ID" value="NZ_CP127162.1"/>
</dbReference>
<keyword evidence="1" id="KW-0812">Transmembrane</keyword>
<evidence type="ECO:0000259" key="2">
    <source>
        <dbReference type="Pfam" id="PF17225"/>
    </source>
</evidence>
<accession>A0ABY8X898</accession>
<dbReference type="Pfam" id="PF17225">
    <property type="entry name" value="DUF5301"/>
    <property type="match status" value="1"/>
</dbReference>
<dbReference type="EMBL" id="CP127162">
    <property type="protein sequence ID" value="WIV21283.1"/>
    <property type="molecule type" value="Genomic_DNA"/>
</dbReference>
<dbReference type="InterPro" id="IPR033782">
    <property type="entry name" value="DUF5301"/>
</dbReference>
<evidence type="ECO:0000313" key="4">
    <source>
        <dbReference type="Proteomes" id="UP001236415"/>
    </source>
</evidence>
<evidence type="ECO:0000313" key="3">
    <source>
        <dbReference type="EMBL" id="WIV21283.1"/>
    </source>
</evidence>